<protein>
    <submittedName>
        <fullName evidence="1">Uncharacterized protein</fullName>
    </submittedName>
</protein>
<gene>
    <name evidence="1" type="ORF">11.t00008</name>
</gene>
<name>Q2XNX3_ALLCE</name>
<reference evidence="1" key="1">
    <citation type="submission" date="2005-10" db="EMBL/GenBank/DDBJ databases">
        <title>Comparative Sequence and Genetic Analyses of the Asparagus, Onion, and Rice Genomes Reveal Similar Structures, But No Microsynteny.</title>
        <authorList>
            <person name="Jernej J."/>
            <person name="Suzuki G."/>
            <person name="McCallum J."/>
            <person name="Cheung F."/>
            <person name="Arbogast T."/>
            <person name="Tallon L.J."/>
            <person name="Smith S."/>
            <person name="Utterback T."/>
            <person name="Havey M.J."/>
            <person name="Town C.D."/>
        </authorList>
    </citation>
    <scope>NUCLEOTIDE SEQUENCE</scope>
</reference>
<organism evidence="1">
    <name type="scientific">Allium cepa</name>
    <name type="common">Onion</name>
    <dbReference type="NCBI Taxonomy" id="4679"/>
    <lineage>
        <taxon>Eukaryota</taxon>
        <taxon>Viridiplantae</taxon>
        <taxon>Streptophyta</taxon>
        <taxon>Embryophyta</taxon>
        <taxon>Tracheophyta</taxon>
        <taxon>Spermatophyta</taxon>
        <taxon>Magnoliopsida</taxon>
        <taxon>Liliopsida</taxon>
        <taxon>Asparagales</taxon>
        <taxon>Amaryllidaceae</taxon>
        <taxon>Allioideae</taxon>
        <taxon>Allieae</taxon>
        <taxon>Allium</taxon>
    </lineage>
</organism>
<proteinExistence type="predicted"/>
<evidence type="ECO:0000313" key="1">
    <source>
        <dbReference type="EMBL" id="ABB55299.1"/>
    </source>
</evidence>
<sequence length="155" mass="16914">MGDYTLYRGASAQQVDLRLNVRNGGLYPVRRSFASPGGASAQSPQWGTIPCHEELRITRRSFGSKSAMGDYTLSGGASAHQEELRLKVRNGGLYPRGYRGGASQSPRRRVEHPHFTCKNRSTQAHLATTKSIDSLNSSSTTTPCPPIVGRTMIHL</sequence>
<accession>Q2XNX3</accession>
<dbReference type="AlphaFoldDB" id="Q2XNX3"/>
<dbReference type="EMBL" id="DQ273272">
    <property type="protein sequence ID" value="ABB55299.1"/>
    <property type="molecule type" value="Genomic_DNA"/>
</dbReference>